<dbReference type="EMBL" id="JAEPRA010000013">
    <property type="protein sequence ID" value="KAG2176659.1"/>
    <property type="molecule type" value="Genomic_DNA"/>
</dbReference>
<comment type="caution">
    <text evidence="1">The sequence shown here is derived from an EMBL/GenBank/DDBJ whole genome shotgun (WGS) entry which is preliminary data.</text>
</comment>
<name>A0A8H7PNI5_9FUNG</name>
<evidence type="ECO:0000313" key="2">
    <source>
        <dbReference type="Proteomes" id="UP000612746"/>
    </source>
</evidence>
<dbReference type="Proteomes" id="UP000612746">
    <property type="component" value="Unassembled WGS sequence"/>
</dbReference>
<keyword evidence="2" id="KW-1185">Reference proteome</keyword>
<dbReference type="AlphaFoldDB" id="A0A8H7PNI5"/>
<reference evidence="1" key="1">
    <citation type="submission" date="2020-12" db="EMBL/GenBank/DDBJ databases">
        <title>Metabolic potential, ecology and presence of endohyphal bacteria is reflected in genomic diversity of Mucoromycotina.</title>
        <authorList>
            <person name="Muszewska A."/>
            <person name="Okrasinska A."/>
            <person name="Steczkiewicz K."/>
            <person name="Drgas O."/>
            <person name="Orlowska M."/>
            <person name="Perlinska-Lenart U."/>
            <person name="Aleksandrzak-Piekarczyk T."/>
            <person name="Szatraj K."/>
            <person name="Zielenkiewicz U."/>
            <person name="Pilsyk S."/>
            <person name="Malc E."/>
            <person name="Mieczkowski P."/>
            <person name="Kruszewska J.S."/>
            <person name="Biernat P."/>
            <person name="Pawlowska J."/>
        </authorList>
    </citation>
    <scope>NUCLEOTIDE SEQUENCE</scope>
    <source>
        <strain evidence="1">WA0000051536</strain>
    </source>
</reference>
<accession>A0A8H7PNI5</accession>
<protein>
    <submittedName>
        <fullName evidence="1">Uncharacterized protein</fullName>
    </submittedName>
</protein>
<proteinExistence type="predicted"/>
<sequence length="181" mass="20561">MQNFQVNDENLAKICVAVSKALEKIMQDLELQYPMIFSVDYINSMKGLSHYVPIIASSLLHIAQNSRSVDLKNYALTHFSGSDISLSERSSSINSFAVSEQNLMTALYRNVRMGYATQITRKRKRFETSSDASYDKEKHMYEEHGHTGSLQTQETETLLCTQEQTSLADDVFEMAFASSYQ</sequence>
<gene>
    <name evidence="1" type="ORF">INT44_007323</name>
</gene>
<evidence type="ECO:0000313" key="1">
    <source>
        <dbReference type="EMBL" id="KAG2176659.1"/>
    </source>
</evidence>
<organism evidence="1 2">
    <name type="scientific">Umbelopsis vinacea</name>
    <dbReference type="NCBI Taxonomy" id="44442"/>
    <lineage>
        <taxon>Eukaryota</taxon>
        <taxon>Fungi</taxon>
        <taxon>Fungi incertae sedis</taxon>
        <taxon>Mucoromycota</taxon>
        <taxon>Mucoromycotina</taxon>
        <taxon>Umbelopsidomycetes</taxon>
        <taxon>Umbelopsidales</taxon>
        <taxon>Umbelopsidaceae</taxon>
        <taxon>Umbelopsis</taxon>
    </lineage>
</organism>